<evidence type="ECO:0000313" key="1">
    <source>
        <dbReference type="EMBL" id="KEQ80630.1"/>
    </source>
</evidence>
<reference evidence="1 2" key="1">
    <citation type="journal article" date="2014" name="BMC Genomics">
        <title>Genome sequencing of four Aureobasidium pullulans varieties: biotechnological potential, stress tolerance, and description of new species.</title>
        <authorList>
            <person name="Gostin Ar C."/>
            <person name="Ohm R.A."/>
            <person name="Kogej T."/>
            <person name="Sonjak S."/>
            <person name="Turk M."/>
            <person name="Zajc J."/>
            <person name="Zalar P."/>
            <person name="Grube M."/>
            <person name="Sun H."/>
            <person name="Han J."/>
            <person name="Sharma A."/>
            <person name="Chiniquy J."/>
            <person name="Ngan C.Y."/>
            <person name="Lipzen A."/>
            <person name="Barry K."/>
            <person name="Grigoriev I.V."/>
            <person name="Gunde-Cimerman N."/>
        </authorList>
    </citation>
    <scope>NUCLEOTIDE SEQUENCE [LARGE SCALE GENOMIC DNA]</scope>
    <source>
        <strain evidence="1 2">EXF-150</strain>
    </source>
</reference>
<name>A0A074X581_AURPU</name>
<organism evidence="1 2">
    <name type="scientific">Aureobasidium pullulans EXF-150</name>
    <dbReference type="NCBI Taxonomy" id="1043002"/>
    <lineage>
        <taxon>Eukaryota</taxon>
        <taxon>Fungi</taxon>
        <taxon>Dikarya</taxon>
        <taxon>Ascomycota</taxon>
        <taxon>Pezizomycotina</taxon>
        <taxon>Dothideomycetes</taxon>
        <taxon>Dothideomycetidae</taxon>
        <taxon>Dothideales</taxon>
        <taxon>Saccotheciaceae</taxon>
        <taxon>Aureobasidium</taxon>
    </lineage>
</organism>
<evidence type="ECO:0000313" key="2">
    <source>
        <dbReference type="Proteomes" id="UP000030706"/>
    </source>
</evidence>
<proteinExistence type="predicted"/>
<dbReference type="HOGENOM" id="CLU_1474897_0_0_1"/>
<dbReference type="STRING" id="1043002.A0A074X581"/>
<keyword evidence="2" id="KW-1185">Reference proteome</keyword>
<accession>A0A074X581</accession>
<sequence>MSFQHDETTAPYTIARPTMIRMPMLGQETHLAALFILDDKISVDMINEFLEKTHEEHGIYHLWLAEDTSRSYPTDLDEATVPPVSSNWRSPFAGKTIEEAFTFMSCIPTDFDVTMNRTYIVVLDRDLYGSRGWVVVCKIDEEGTITTAPCAARNAMLHINSLSWHLWPNYLERWRNEGKPFLR</sequence>
<dbReference type="OrthoDB" id="3638058at2759"/>
<dbReference type="GeneID" id="40750347"/>
<dbReference type="EMBL" id="KL584996">
    <property type="protein sequence ID" value="KEQ80630.1"/>
    <property type="molecule type" value="Genomic_DNA"/>
</dbReference>
<dbReference type="Proteomes" id="UP000030706">
    <property type="component" value="Unassembled WGS sequence"/>
</dbReference>
<dbReference type="AlphaFoldDB" id="A0A074X581"/>
<protein>
    <submittedName>
        <fullName evidence="1">Uncharacterized protein</fullName>
    </submittedName>
</protein>
<gene>
    <name evidence="1" type="ORF">M438DRAFT_368378</name>
</gene>
<dbReference type="RefSeq" id="XP_029756817.1">
    <property type="nucleotide sequence ID" value="XM_029908041.1"/>
</dbReference>